<dbReference type="Proteomes" id="UP000320672">
    <property type="component" value="Chromosome"/>
</dbReference>
<feature type="compositionally biased region" description="Polar residues" evidence="1">
    <location>
        <begin position="19"/>
        <end position="32"/>
    </location>
</feature>
<feature type="region of interest" description="Disordered" evidence="1">
    <location>
        <begin position="1"/>
        <end position="32"/>
    </location>
</feature>
<proteinExistence type="predicted"/>
<dbReference type="KEGG" id="rml:FF011L_29660"/>
<accession>A0A517MH30</accession>
<evidence type="ECO:0000256" key="1">
    <source>
        <dbReference type="SAM" id="MobiDB-lite"/>
    </source>
</evidence>
<evidence type="ECO:0000313" key="2">
    <source>
        <dbReference type="EMBL" id="QDS94188.1"/>
    </source>
</evidence>
<dbReference type="OrthoDB" id="282552at2"/>
<gene>
    <name evidence="2" type="ORF">FF011L_29660</name>
</gene>
<evidence type="ECO:0000313" key="3">
    <source>
        <dbReference type="Proteomes" id="UP000320672"/>
    </source>
</evidence>
<dbReference type="AlphaFoldDB" id="A0A517MH30"/>
<reference evidence="2 3" key="1">
    <citation type="submission" date="2019-02" db="EMBL/GenBank/DDBJ databases">
        <title>Deep-cultivation of Planctomycetes and their phenomic and genomic characterization uncovers novel biology.</title>
        <authorList>
            <person name="Wiegand S."/>
            <person name="Jogler M."/>
            <person name="Boedeker C."/>
            <person name="Pinto D."/>
            <person name="Vollmers J."/>
            <person name="Rivas-Marin E."/>
            <person name="Kohn T."/>
            <person name="Peeters S.H."/>
            <person name="Heuer A."/>
            <person name="Rast P."/>
            <person name="Oberbeckmann S."/>
            <person name="Bunk B."/>
            <person name="Jeske O."/>
            <person name="Meyerdierks A."/>
            <person name="Storesund J.E."/>
            <person name="Kallscheuer N."/>
            <person name="Luecker S."/>
            <person name="Lage O.M."/>
            <person name="Pohl T."/>
            <person name="Merkel B.J."/>
            <person name="Hornburger P."/>
            <person name="Mueller R.-W."/>
            <person name="Bruemmer F."/>
            <person name="Labrenz M."/>
            <person name="Spormann A.M."/>
            <person name="Op den Camp H."/>
            <person name="Overmann J."/>
            <person name="Amann R."/>
            <person name="Jetten M.S.M."/>
            <person name="Mascher T."/>
            <person name="Medema M.H."/>
            <person name="Devos D.P."/>
            <person name="Kaster A.-K."/>
            <person name="Ovreas L."/>
            <person name="Rohde M."/>
            <person name="Galperin M.Y."/>
            <person name="Jogler C."/>
        </authorList>
    </citation>
    <scope>NUCLEOTIDE SEQUENCE [LARGE SCALE GENOMIC DNA]</scope>
    <source>
        <strain evidence="2 3">FF011L</strain>
    </source>
</reference>
<protein>
    <submittedName>
        <fullName evidence="2">Uncharacterized protein</fullName>
    </submittedName>
</protein>
<name>A0A517MH30_9BACT</name>
<organism evidence="2 3">
    <name type="scientific">Roseimaritima multifibrata</name>
    <dbReference type="NCBI Taxonomy" id="1930274"/>
    <lineage>
        <taxon>Bacteria</taxon>
        <taxon>Pseudomonadati</taxon>
        <taxon>Planctomycetota</taxon>
        <taxon>Planctomycetia</taxon>
        <taxon>Pirellulales</taxon>
        <taxon>Pirellulaceae</taxon>
        <taxon>Roseimaritima</taxon>
    </lineage>
</organism>
<dbReference type="RefSeq" id="WP_145352210.1">
    <property type="nucleotide sequence ID" value="NZ_CP036262.1"/>
</dbReference>
<dbReference type="EMBL" id="CP036262">
    <property type="protein sequence ID" value="QDS94188.1"/>
    <property type="molecule type" value="Genomic_DNA"/>
</dbReference>
<keyword evidence="3" id="KW-1185">Reference proteome</keyword>
<sequence>MSQDSGKVSPVFRIDVSADSPSSANDPTQPTSNDMLLRQLVVGQQQTNKILTELVQQTVAIQKQRVSELQQWKDANPELTRACRRAAETLSRVQTQFLENLTEEITENEESLVDGEFMLNEFVDRFGPRLAHLNGVLQVLAQLGSGVPVEN</sequence>